<feature type="transmembrane region" description="Helical" evidence="1">
    <location>
        <begin position="84"/>
        <end position="104"/>
    </location>
</feature>
<organism evidence="2 3">
    <name type="scientific">Nitzschia inconspicua</name>
    <dbReference type="NCBI Taxonomy" id="303405"/>
    <lineage>
        <taxon>Eukaryota</taxon>
        <taxon>Sar</taxon>
        <taxon>Stramenopiles</taxon>
        <taxon>Ochrophyta</taxon>
        <taxon>Bacillariophyta</taxon>
        <taxon>Bacillariophyceae</taxon>
        <taxon>Bacillariophycidae</taxon>
        <taxon>Bacillariales</taxon>
        <taxon>Bacillariaceae</taxon>
        <taxon>Nitzschia</taxon>
    </lineage>
</organism>
<feature type="transmembrane region" description="Helical" evidence="1">
    <location>
        <begin position="351"/>
        <end position="367"/>
    </location>
</feature>
<evidence type="ECO:0000256" key="1">
    <source>
        <dbReference type="SAM" id="Phobius"/>
    </source>
</evidence>
<evidence type="ECO:0000313" key="3">
    <source>
        <dbReference type="Proteomes" id="UP000693970"/>
    </source>
</evidence>
<feature type="transmembrane region" description="Helical" evidence="1">
    <location>
        <begin position="270"/>
        <end position="289"/>
    </location>
</feature>
<comment type="caution">
    <text evidence="2">The sequence shown here is derived from an EMBL/GenBank/DDBJ whole genome shotgun (WGS) entry which is preliminary data.</text>
</comment>
<feature type="transmembrane region" description="Helical" evidence="1">
    <location>
        <begin position="21"/>
        <end position="40"/>
    </location>
</feature>
<reference evidence="2" key="1">
    <citation type="journal article" date="2021" name="Sci. Rep.">
        <title>Diploid genomic architecture of Nitzschia inconspicua, an elite biomass production diatom.</title>
        <authorList>
            <person name="Oliver A."/>
            <person name="Podell S."/>
            <person name="Pinowska A."/>
            <person name="Traller J.C."/>
            <person name="Smith S.R."/>
            <person name="McClure R."/>
            <person name="Beliaev A."/>
            <person name="Bohutskyi P."/>
            <person name="Hill E.A."/>
            <person name="Rabines A."/>
            <person name="Zheng H."/>
            <person name="Allen L.Z."/>
            <person name="Kuo A."/>
            <person name="Grigoriev I.V."/>
            <person name="Allen A.E."/>
            <person name="Hazlebeck D."/>
            <person name="Allen E.E."/>
        </authorList>
    </citation>
    <scope>NUCLEOTIDE SEQUENCE</scope>
    <source>
        <strain evidence="2">Hildebrandi</strain>
    </source>
</reference>
<feature type="transmembrane region" description="Helical" evidence="1">
    <location>
        <begin position="166"/>
        <end position="188"/>
    </location>
</feature>
<feature type="transmembrane region" description="Helical" evidence="1">
    <location>
        <begin position="295"/>
        <end position="314"/>
    </location>
</feature>
<dbReference type="EMBL" id="JAGRRH010000003">
    <property type="protein sequence ID" value="KAG7372010.1"/>
    <property type="molecule type" value="Genomic_DNA"/>
</dbReference>
<feature type="transmembrane region" description="Helical" evidence="1">
    <location>
        <begin position="52"/>
        <end position="72"/>
    </location>
</feature>
<protein>
    <submittedName>
        <fullName evidence="2">Uncharacterized protein</fullName>
    </submittedName>
</protein>
<feature type="transmembrane region" description="Helical" evidence="1">
    <location>
        <begin position="229"/>
        <end position="249"/>
    </location>
</feature>
<keyword evidence="1" id="KW-0812">Transmembrane</keyword>
<dbReference type="AlphaFoldDB" id="A0A9K3Q684"/>
<feature type="transmembrane region" description="Helical" evidence="1">
    <location>
        <begin position="200"/>
        <end position="217"/>
    </location>
</feature>
<keyword evidence="1" id="KW-0472">Membrane</keyword>
<dbReference type="Proteomes" id="UP000693970">
    <property type="component" value="Unassembled WGS sequence"/>
</dbReference>
<keyword evidence="3" id="KW-1185">Reference proteome</keyword>
<feature type="transmembrane region" description="Helical" evidence="1">
    <location>
        <begin position="116"/>
        <end position="133"/>
    </location>
</feature>
<feature type="transmembrane region" description="Helical" evidence="1">
    <location>
        <begin position="140"/>
        <end position="160"/>
    </location>
</feature>
<proteinExistence type="predicted"/>
<keyword evidence="1" id="KW-1133">Transmembrane helix</keyword>
<reference evidence="2" key="2">
    <citation type="submission" date="2021-04" db="EMBL/GenBank/DDBJ databases">
        <authorList>
            <person name="Podell S."/>
        </authorList>
    </citation>
    <scope>NUCLEOTIDE SEQUENCE</scope>
    <source>
        <strain evidence="2">Hildebrandi</strain>
    </source>
</reference>
<accession>A0A9K3Q684</accession>
<gene>
    <name evidence="2" type="ORF">IV203_018153</name>
</gene>
<sequence length="419" mass="47964">MSFILEQFWLLFCGNDVMQTTNLYWEFFVDATLVAGSYFMPRVLRKSSNPEGVVEFSLLYFSLINGWFLYAHQYASRFREVSRLHWLLVWLFILSMLYGVTHASFETYRNFSEAMIFMRFSVFLMLSRVACYVDRAQPISALLAVFIGDAILCFALSAASDVESAAILWGFVAITELHVDLFLAVGLRGPLQIPYRLENVIDRFYAVLLAPIGAILIDAFCHTKTNEEWLYIFSSLVLMSLFGMLFMAFKNDVVNHMRLRSHFEKASLLILLKLLGYTLWTIGACLLDEPNLHRQSFVTNVMGYMVGAALFCFLNLRSLAGRRHNVVEGIWFAFSVAPFLLPHFIKDSTPLVFLSIHVILVSILNMIETWHNFEQIEFLQLRHSADISNVDTPSELEPLLRIPERNANSVASTYSAIVV</sequence>
<feature type="transmembrane region" description="Helical" evidence="1">
    <location>
        <begin position="326"/>
        <end position="345"/>
    </location>
</feature>
<name>A0A9K3Q684_9STRA</name>
<evidence type="ECO:0000313" key="2">
    <source>
        <dbReference type="EMBL" id="KAG7372010.1"/>
    </source>
</evidence>